<evidence type="ECO:0000259" key="1">
    <source>
        <dbReference type="Pfam" id="PF09346"/>
    </source>
</evidence>
<dbReference type="InterPro" id="IPR037883">
    <property type="entry name" value="Knr4/Smi1-like_sf"/>
</dbReference>
<organism evidence="2 3">
    <name type="scientific">Xenorhabdus bovienii str. kraussei Quebec</name>
    <dbReference type="NCBI Taxonomy" id="1398203"/>
    <lineage>
        <taxon>Bacteria</taxon>
        <taxon>Pseudomonadati</taxon>
        <taxon>Pseudomonadota</taxon>
        <taxon>Gammaproteobacteria</taxon>
        <taxon>Enterobacterales</taxon>
        <taxon>Morganellaceae</taxon>
        <taxon>Xenorhabdus</taxon>
    </lineage>
</organism>
<keyword evidence="3" id="KW-1185">Reference proteome</keyword>
<name>A0A077PHM0_XENBV</name>
<dbReference type="InterPro" id="IPR018958">
    <property type="entry name" value="Knr4/Smi1-like_dom"/>
</dbReference>
<proteinExistence type="predicted"/>
<evidence type="ECO:0000313" key="2">
    <source>
        <dbReference type="EMBL" id="CDH20176.1"/>
    </source>
</evidence>
<protein>
    <recommendedName>
        <fullName evidence="1">Knr4/Smi1-like domain-containing protein</fullName>
    </recommendedName>
</protein>
<sequence>MNKELYIEEIDKIANVIIKKGMPVIGCTEEQVMFLEDKYGVLPCFYKIFLKRMGMSAGNFKEGTWFFFNELQDINEETRNLMKDNDVSPPSNMFAFLMHQGYTSLLFVDVNNIDPAIYCYTEGDDITDINMTFSQFMKAEINNYLS</sequence>
<dbReference type="RefSeq" id="WP_038249137.1">
    <property type="nucleotide sequence ID" value="NZ_CAWLZI010000234.1"/>
</dbReference>
<comment type="caution">
    <text evidence="2">The sequence shown here is derived from an EMBL/GenBank/DDBJ whole genome shotgun (WGS) entry which is preliminary data.</text>
</comment>
<dbReference type="AlphaFoldDB" id="A0A077PHM0"/>
<dbReference type="HOGENOM" id="CLU_135028_1_0_6"/>
<dbReference type="OrthoDB" id="6455738at2"/>
<dbReference type="SUPFAM" id="SSF160631">
    <property type="entry name" value="SMI1/KNR4-like"/>
    <property type="match status" value="1"/>
</dbReference>
<evidence type="ECO:0000313" key="3">
    <source>
        <dbReference type="Proteomes" id="UP000028500"/>
    </source>
</evidence>
<reference evidence="2" key="1">
    <citation type="submission" date="2013-07" db="EMBL/GenBank/DDBJ databases">
        <title>Sub-species coevolution in mutualistic symbiosis.</title>
        <authorList>
            <person name="Murfin K."/>
            <person name="Klassen J."/>
            <person name="Lee M."/>
            <person name="Forst S."/>
            <person name="Stock P."/>
            <person name="Goodrich-Blair H."/>
        </authorList>
    </citation>
    <scope>NUCLEOTIDE SEQUENCE [LARGE SCALE GENOMIC DNA]</scope>
    <source>
        <strain evidence="2">Kraussei Quebec</strain>
    </source>
</reference>
<dbReference type="Proteomes" id="UP000028500">
    <property type="component" value="Unassembled WGS sequence"/>
</dbReference>
<accession>A0A077PHM0</accession>
<gene>
    <name evidence="2" type="ORF">XBKQ1_2500002</name>
</gene>
<dbReference type="Pfam" id="PF09346">
    <property type="entry name" value="SMI1_KNR4"/>
    <property type="match status" value="1"/>
</dbReference>
<dbReference type="Gene3D" id="3.40.1580.10">
    <property type="entry name" value="SMI1/KNR4-like"/>
    <property type="match status" value="1"/>
</dbReference>
<feature type="domain" description="Knr4/Smi1-like" evidence="1">
    <location>
        <begin position="26"/>
        <end position="138"/>
    </location>
</feature>
<dbReference type="EMBL" id="CBSY010000169">
    <property type="protein sequence ID" value="CDH20176.1"/>
    <property type="molecule type" value="Genomic_DNA"/>
</dbReference>